<evidence type="ECO:0000313" key="2">
    <source>
        <dbReference type="Proteomes" id="UP000014605"/>
    </source>
</evidence>
<dbReference type="HOGENOM" id="CLU_117141_0_1_12"/>
<dbReference type="Pfam" id="PF05069">
    <property type="entry name" value="Phage_tail_S"/>
    <property type="match status" value="1"/>
</dbReference>
<gene>
    <name evidence="1" type="ORF">HMPREF1222_00024</name>
</gene>
<keyword evidence="2" id="KW-1185">Reference proteome</keyword>
<name>S3LDE4_9SPIR</name>
<organism evidence="1 2">
    <name type="scientific">Treponema vincentii F0403</name>
    <dbReference type="NCBI Taxonomy" id="1125702"/>
    <lineage>
        <taxon>Bacteria</taxon>
        <taxon>Pseudomonadati</taxon>
        <taxon>Spirochaetota</taxon>
        <taxon>Spirochaetia</taxon>
        <taxon>Spirochaetales</taxon>
        <taxon>Treponemataceae</taxon>
        <taxon>Treponema</taxon>
    </lineage>
</organism>
<reference evidence="1 2" key="1">
    <citation type="submission" date="2013-04" db="EMBL/GenBank/DDBJ databases">
        <title>The Genome Sequence of Treponema vincentii F0403.</title>
        <authorList>
            <consortium name="The Broad Institute Genomics Platform"/>
            <person name="Earl A."/>
            <person name="Ward D."/>
            <person name="Feldgarden M."/>
            <person name="Gevers D."/>
            <person name="Leonetti C."/>
            <person name="Izard J."/>
            <person name="Walker B."/>
            <person name="Young S."/>
            <person name="Zeng Q."/>
            <person name="Gargeya S."/>
            <person name="Fitzgerald M."/>
            <person name="Haas B."/>
            <person name="Abouelleil A."/>
            <person name="Allen A.W."/>
            <person name="Alvarado L."/>
            <person name="Arachchi H.M."/>
            <person name="Berlin A.M."/>
            <person name="Chapman S.B."/>
            <person name="Gainer-Dewar J."/>
            <person name="Goldberg J."/>
            <person name="Griggs A."/>
            <person name="Gujja S."/>
            <person name="Hansen M."/>
            <person name="Howarth C."/>
            <person name="Imamovic A."/>
            <person name="Ireland A."/>
            <person name="Larimer J."/>
            <person name="McCowan C."/>
            <person name="Murphy C."/>
            <person name="Pearson M."/>
            <person name="Poon T.W."/>
            <person name="Priest M."/>
            <person name="Roberts A."/>
            <person name="Saif S."/>
            <person name="Shea T."/>
            <person name="Sisk P."/>
            <person name="Sykes S."/>
            <person name="Wortman J."/>
            <person name="Nusbaum C."/>
            <person name="Birren B."/>
        </authorList>
    </citation>
    <scope>NUCLEOTIDE SEQUENCE [LARGE SCALE GENOMIC DNA]</scope>
    <source>
        <strain evidence="1 2">F0403</strain>
    </source>
</reference>
<accession>S3LDE4</accession>
<dbReference type="InterPro" id="IPR006522">
    <property type="entry name" value="Phage_virion_morphogenesis"/>
</dbReference>
<sequence>MVTVDLGEIQKLAEVLNHSALSAADRQALMKGLGGEIVEQSRSRILETQLDPEGVQWQDYAASTLRGLKAKGLESVVSLLHRSGMLQSSIDVQRKSSWDVLVGSVMEYAAVHQWGYKPRNIPARPYLGLSTDDIADLTELAALFLKGKIG</sequence>
<dbReference type="Proteomes" id="UP000014605">
    <property type="component" value="Unassembled WGS sequence"/>
</dbReference>
<dbReference type="AlphaFoldDB" id="S3LDE4"/>
<proteinExistence type="predicted"/>
<protein>
    <submittedName>
        <fullName evidence="1">Phage virion morphogenesis protein</fullName>
    </submittedName>
</protein>
<comment type="caution">
    <text evidence="1">The sequence shown here is derived from an EMBL/GenBank/DDBJ whole genome shotgun (WGS) entry which is preliminary data.</text>
</comment>
<evidence type="ECO:0000313" key="1">
    <source>
        <dbReference type="EMBL" id="EPF47765.1"/>
    </source>
</evidence>
<dbReference type="NCBIfam" id="TIGR01635">
    <property type="entry name" value="tail_comp_S"/>
    <property type="match status" value="1"/>
</dbReference>
<dbReference type="EMBL" id="ATFC01000001">
    <property type="protein sequence ID" value="EPF47765.1"/>
    <property type="molecule type" value="Genomic_DNA"/>
</dbReference>
<dbReference type="PATRIC" id="fig|1125702.3.peg.24"/>